<accession>A0AAQ3U0M7</accession>
<proteinExistence type="predicted"/>
<dbReference type="Proteomes" id="UP001341281">
    <property type="component" value="Chromosome 07"/>
</dbReference>
<name>A0AAQ3U0M7_PASNO</name>
<reference evidence="2 3" key="1">
    <citation type="submission" date="2024-02" db="EMBL/GenBank/DDBJ databases">
        <title>High-quality chromosome-scale genome assembly of Pensacola bahiagrass (Paspalum notatum Flugge var. saurae).</title>
        <authorList>
            <person name="Vega J.M."/>
            <person name="Podio M."/>
            <person name="Orjuela J."/>
            <person name="Siena L.A."/>
            <person name="Pessino S.C."/>
            <person name="Combes M.C."/>
            <person name="Mariac C."/>
            <person name="Albertini E."/>
            <person name="Pupilli F."/>
            <person name="Ortiz J.P.A."/>
            <person name="Leblanc O."/>
        </authorList>
    </citation>
    <scope>NUCLEOTIDE SEQUENCE [LARGE SCALE GENOMIC DNA]</scope>
    <source>
        <strain evidence="2">R1</strain>
        <tissue evidence="2">Leaf</tissue>
    </source>
</reference>
<gene>
    <name evidence="2" type="ORF">U9M48_030555</name>
</gene>
<dbReference type="Pfam" id="PF22936">
    <property type="entry name" value="Pol_BBD"/>
    <property type="match status" value="1"/>
</dbReference>
<dbReference type="EMBL" id="CP144751">
    <property type="protein sequence ID" value="WVZ83399.1"/>
    <property type="molecule type" value="Genomic_DNA"/>
</dbReference>
<organism evidence="2 3">
    <name type="scientific">Paspalum notatum var. saurae</name>
    <dbReference type="NCBI Taxonomy" id="547442"/>
    <lineage>
        <taxon>Eukaryota</taxon>
        <taxon>Viridiplantae</taxon>
        <taxon>Streptophyta</taxon>
        <taxon>Embryophyta</taxon>
        <taxon>Tracheophyta</taxon>
        <taxon>Spermatophyta</taxon>
        <taxon>Magnoliopsida</taxon>
        <taxon>Liliopsida</taxon>
        <taxon>Poales</taxon>
        <taxon>Poaceae</taxon>
        <taxon>PACMAD clade</taxon>
        <taxon>Panicoideae</taxon>
        <taxon>Andropogonodae</taxon>
        <taxon>Paspaleae</taxon>
        <taxon>Paspalinae</taxon>
        <taxon>Paspalum</taxon>
    </lineage>
</organism>
<protein>
    <recommendedName>
        <fullName evidence="1">Retrovirus-related Pol polyprotein from transposon TNT 1-94-like beta-barrel domain-containing protein</fullName>
    </recommendedName>
</protein>
<sequence length="253" mass="27126">MAARIATRSHHQVARRGAAVDAAVPAANAMVAGLAAMAGTSPAMNAGTVARRGIGPTNATRRKEMRRPIRPEGNEALLVATATVTFDSSPPTPPAAVPAIHINEDNLFVHLGDGRERECTRWILDTGATNHMTSLRSAFSELDTGVHGTIKFDDGSVIGIEGRGTVLFNCKNGEHQALTGVYHIPRLTANIVSLGQLEEDGFKILLENGFLRIWDQRRRRLLAKVPRAANRLYQLTVDIAKPVCLAAQGTDAA</sequence>
<keyword evidence="3" id="KW-1185">Reference proteome</keyword>
<feature type="domain" description="Retrovirus-related Pol polyprotein from transposon TNT 1-94-like beta-barrel" evidence="1">
    <location>
        <begin position="122"/>
        <end position="202"/>
    </location>
</feature>
<dbReference type="InterPro" id="IPR054722">
    <property type="entry name" value="PolX-like_BBD"/>
</dbReference>
<evidence type="ECO:0000259" key="1">
    <source>
        <dbReference type="Pfam" id="PF22936"/>
    </source>
</evidence>
<evidence type="ECO:0000313" key="2">
    <source>
        <dbReference type="EMBL" id="WVZ83399.1"/>
    </source>
</evidence>
<evidence type="ECO:0000313" key="3">
    <source>
        <dbReference type="Proteomes" id="UP001341281"/>
    </source>
</evidence>
<dbReference type="AlphaFoldDB" id="A0AAQ3U0M7"/>